<dbReference type="GO" id="GO:0005829">
    <property type="term" value="C:cytosol"/>
    <property type="evidence" value="ECO:0007669"/>
    <property type="project" value="TreeGrafter"/>
</dbReference>
<dbReference type="InterPro" id="IPR036412">
    <property type="entry name" value="HAD-like_sf"/>
</dbReference>
<dbReference type="Gene3D" id="3.40.50.1000">
    <property type="entry name" value="HAD superfamily/HAD-like"/>
    <property type="match status" value="1"/>
</dbReference>
<evidence type="ECO:0000313" key="2">
    <source>
        <dbReference type="EMBL" id="OEJ74719.1"/>
    </source>
</evidence>
<dbReference type="PANTHER" id="PTHR10000:SF8">
    <property type="entry name" value="HAD SUPERFAMILY HYDROLASE-LIKE, TYPE 3"/>
    <property type="match status" value="1"/>
</dbReference>
<dbReference type="OrthoDB" id="9814970at2"/>
<keyword evidence="2" id="KW-0378">Hydrolase</keyword>
<dbReference type="PANTHER" id="PTHR10000">
    <property type="entry name" value="PHOSPHOSERINE PHOSPHATASE"/>
    <property type="match status" value="1"/>
</dbReference>
<dbReference type="Gene3D" id="3.90.1070.10">
    <property type="match status" value="1"/>
</dbReference>
<dbReference type="InterPro" id="IPR023214">
    <property type="entry name" value="HAD_sf"/>
</dbReference>
<gene>
    <name evidence="2" type="ORF">BH720_13135</name>
</gene>
<reference evidence="2" key="1">
    <citation type="submission" date="2016-09" db="EMBL/GenBank/DDBJ databases">
        <title>Draft genome of thermotolerant cyanobacterium Desertifilum sp. strain IPPAS B-1220.</title>
        <authorList>
            <person name="Sinetova M.A."/>
            <person name="Bolakhan K."/>
            <person name="Zayadan B.K."/>
            <person name="Mironov K.S."/>
            <person name="Ustinova V."/>
            <person name="Kupriyanova E.V."/>
            <person name="Sidorov R.A."/>
            <person name="Skrypnik A.N."/>
            <person name="Gogoleva N.E."/>
            <person name="Gogolev Y.V."/>
            <person name="Los D.A."/>
        </authorList>
    </citation>
    <scope>NUCLEOTIDE SEQUENCE [LARGE SCALE GENOMIC DNA]</scope>
    <source>
        <strain evidence="2">IPPAS B-1220</strain>
    </source>
</reference>
<protein>
    <submittedName>
        <fullName evidence="2">HAD family hydrolase</fullName>
    </submittedName>
</protein>
<dbReference type="NCBIfam" id="TIGR01484">
    <property type="entry name" value="HAD-SF-IIB"/>
    <property type="match status" value="1"/>
</dbReference>
<dbReference type="RefSeq" id="WP_069967667.1">
    <property type="nucleotide sequence ID" value="NZ_CM124774.1"/>
</dbReference>
<accession>A0A1E5QJ54</accession>
<sequence length="268" mass="29564">MNTLSHDSHRNRQILQVFQAVRLVATDMDGTLTVGGKFTPALVQSFLDLAAVGHSVLIVTGRSAGWVSGLVSYLPIAGAIAENGGLFYRANSEQPVLLTPIADLKAHRQQLQEMFRQLQAEFPQLQESIDNAFRLTDWTFDVAGLSPDILDRLRDRTQQAGWGFTYSSVQCHIKPADQDKAKGLLQVLGHYFPNVSVSEVVTVGDSPNDSSLFNRDLFPHSVGVANVREYLDRLNDRPRYITQSPEGLGFGELAKLLIAATQPEMSKD</sequence>
<organism evidence="2">
    <name type="scientific">Desertifilum tharense IPPAS B-1220</name>
    <dbReference type="NCBI Taxonomy" id="1781255"/>
    <lineage>
        <taxon>Bacteria</taxon>
        <taxon>Bacillati</taxon>
        <taxon>Cyanobacteriota</taxon>
        <taxon>Cyanophyceae</taxon>
        <taxon>Desertifilales</taxon>
        <taxon>Desertifilaceae</taxon>
        <taxon>Desertifilum</taxon>
    </lineage>
</organism>
<dbReference type="STRING" id="1781255.BH720_13135"/>
<name>A0A1E5QJ54_9CYAN</name>
<dbReference type="InterPro" id="IPR006379">
    <property type="entry name" value="HAD-SF_hydro_IIB"/>
</dbReference>
<comment type="caution">
    <text evidence="2">The sequence shown here is derived from an EMBL/GenBank/DDBJ whole genome shotgun (WGS) entry which is preliminary data.</text>
</comment>
<dbReference type="EMBL" id="MJGC01000062">
    <property type="protein sequence ID" value="OEJ74719.1"/>
    <property type="molecule type" value="Genomic_DNA"/>
</dbReference>
<keyword evidence="1" id="KW-0175">Coiled coil</keyword>
<dbReference type="GO" id="GO:0016791">
    <property type="term" value="F:phosphatase activity"/>
    <property type="evidence" value="ECO:0007669"/>
    <property type="project" value="UniProtKB-ARBA"/>
</dbReference>
<dbReference type="SUPFAM" id="SSF56784">
    <property type="entry name" value="HAD-like"/>
    <property type="match status" value="1"/>
</dbReference>
<dbReference type="Pfam" id="PF08282">
    <property type="entry name" value="Hydrolase_3"/>
    <property type="match status" value="2"/>
</dbReference>
<dbReference type="AlphaFoldDB" id="A0A1E5QJ54"/>
<proteinExistence type="predicted"/>
<feature type="coiled-coil region" evidence="1">
    <location>
        <begin position="101"/>
        <end position="128"/>
    </location>
</feature>
<dbReference type="GO" id="GO:0000287">
    <property type="term" value="F:magnesium ion binding"/>
    <property type="evidence" value="ECO:0007669"/>
    <property type="project" value="TreeGrafter"/>
</dbReference>
<evidence type="ECO:0000256" key="1">
    <source>
        <dbReference type="SAM" id="Coils"/>
    </source>
</evidence>